<evidence type="ECO:0000259" key="1">
    <source>
        <dbReference type="Pfam" id="PF01636"/>
    </source>
</evidence>
<dbReference type="PANTHER" id="PTHR23020:SF41">
    <property type="entry name" value="AMINOGLYCOSIDE PHOSPHOTRANSFERASE DOMAIN-CONTAINING PROTEIN"/>
    <property type="match status" value="1"/>
</dbReference>
<dbReference type="Pfam" id="PF07914">
    <property type="entry name" value="DUF1679"/>
    <property type="match status" value="1"/>
</dbReference>
<dbReference type="Gene3D" id="3.90.1200.10">
    <property type="match status" value="1"/>
</dbReference>
<accession>A0A0M3I7Z2</accession>
<dbReference type="AlphaFoldDB" id="A0A0M3I7Z2"/>
<evidence type="ECO:0000313" key="2">
    <source>
        <dbReference type="Proteomes" id="UP000036681"/>
    </source>
</evidence>
<sequence>MQTMKGQFDSEEYILATPIKWSWLEENLCTSLNTSAKFGADCTAQQVGAGQGYMSVMARIHPKWTESNGSLPQSIIAKIPSLKYIPSILNDQKTPHNPCKTAEIDSIMDNLEKNLNNFHNTEVSLYAMVQDNDLHLKIPKTYVLQKFDDECAQGVIVMEDMGEQSIVFGVYHVISVDDIYQFHNTEVSLYAMVQDNDLHLKIPKTYVLQKFDDECAQGVIVMEDMGEQSIVFGVYHVISVDDIYQIIDQLVELHKFSFEHPECISSIGRFTLARFLRMEDHAKCFLVEAFSGLVRSLRYLEKDMAPMLDHIADLWYDICDADVIDNIHNLIGMPAVLVHGDLWTANTIWREHNGKRELAAIVDWQVRSIFFIECKLKNEGPVLAIM</sequence>
<dbReference type="InterPro" id="IPR002575">
    <property type="entry name" value="Aminoglycoside_PTrfase"/>
</dbReference>
<dbReference type="InterPro" id="IPR012877">
    <property type="entry name" value="Dhs-27"/>
</dbReference>
<dbReference type="SUPFAM" id="SSF56112">
    <property type="entry name" value="Protein kinase-like (PK-like)"/>
    <property type="match status" value="1"/>
</dbReference>
<organism evidence="2 3">
    <name type="scientific">Ascaris lumbricoides</name>
    <name type="common">Giant roundworm</name>
    <dbReference type="NCBI Taxonomy" id="6252"/>
    <lineage>
        <taxon>Eukaryota</taxon>
        <taxon>Metazoa</taxon>
        <taxon>Ecdysozoa</taxon>
        <taxon>Nematoda</taxon>
        <taxon>Chromadorea</taxon>
        <taxon>Rhabditida</taxon>
        <taxon>Spirurina</taxon>
        <taxon>Ascaridomorpha</taxon>
        <taxon>Ascaridoidea</taxon>
        <taxon>Ascarididae</taxon>
        <taxon>Ascaris</taxon>
    </lineage>
</organism>
<reference evidence="3" key="1">
    <citation type="submission" date="2017-02" db="UniProtKB">
        <authorList>
            <consortium name="WormBaseParasite"/>
        </authorList>
    </citation>
    <scope>IDENTIFICATION</scope>
</reference>
<name>A0A0M3I7Z2_ASCLU</name>
<dbReference type="WBParaSite" id="ALUE_0001338301-mRNA-1">
    <property type="protein sequence ID" value="ALUE_0001338301-mRNA-1"/>
    <property type="gene ID" value="ALUE_0001338301"/>
</dbReference>
<dbReference type="InterPro" id="IPR052961">
    <property type="entry name" value="Oxido-Kinase-like_Enzymes"/>
</dbReference>
<dbReference type="PANTHER" id="PTHR23020">
    <property type="entry name" value="UNCHARACTERIZED NUCLEAR HORMONE RECEPTOR-RELATED"/>
    <property type="match status" value="1"/>
</dbReference>
<proteinExistence type="predicted"/>
<protein>
    <submittedName>
        <fullName evidence="3">APH domain-containing protein</fullName>
    </submittedName>
</protein>
<dbReference type="Pfam" id="PF01636">
    <property type="entry name" value="APH"/>
    <property type="match status" value="1"/>
</dbReference>
<evidence type="ECO:0000313" key="3">
    <source>
        <dbReference type="WBParaSite" id="ALUE_0001338301-mRNA-1"/>
    </source>
</evidence>
<keyword evidence="2" id="KW-1185">Reference proteome</keyword>
<dbReference type="InterPro" id="IPR011009">
    <property type="entry name" value="Kinase-like_dom_sf"/>
</dbReference>
<dbReference type="Proteomes" id="UP000036681">
    <property type="component" value="Unplaced"/>
</dbReference>
<feature type="domain" description="Aminoglycoside phosphotransferase" evidence="1">
    <location>
        <begin position="190"/>
        <end position="365"/>
    </location>
</feature>